<feature type="transmembrane region" description="Helical" evidence="1">
    <location>
        <begin position="130"/>
        <end position="148"/>
    </location>
</feature>
<comment type="caution">
    <text evidence="2">The sequence shown here is derived from an EMBL/GenBank/DDBJ whole genome shotgun (WGS) entry which is preliminary data.</text>
</comment>
<dbReference type="Proteomes" id="UP000652013">
    <property type="component" value="Unassembled WGS sequence"/>
</dbReference>
<feature type="transmembrane region" description="Helical" evidence="1">
    <location>
        <begin position="189"/>
        <end position="208"/>
    </location>
</feature>
<dbReference type="AlphaFoldDB" id="A0A8J3Y8T3"/>
<keyword evidence="1" id="KW-0472">Membrane</keyword>
<evidence type="ECO:0000313" key="2">
    <source>
        <dbReference type="EMBL" id="GIJ03517.1"/>
    </source>
</evidence>
<keyword evidence="1" id="KW-1133">Transmembrane helix</keyword>
<dbReference type="EMBL" id="BOOY01000021">
    <property type="protein sequence ID" value="GIJ03517.1"/>
    <property type="molecule type" value="Genomic_DNA"/>
</dbReference>
<feature type="transmembrane region" description="Helical" evidence="1">
    <location>
        <begin position="154"/>
        <end position="177"/>
    </location>
</feature>
<protein>
    <submittedName>
        <fullName evidence="2">ABC transporter permease</fullName>
    </submittedName>
</protein>
<feature type="transmembrane region" description="Helical" evidence="1">
    <location>
        <begin position="73"/>
        <end position="92"/>
    </location>
</feature>
<dbReference type="InterPro" id="IPR010390">
    <property type="entry name" value="ABC-2_transporter-like"/>
</dbReference>
<dbReference type="PANTHER" id="PTHR36832:SF2">
    <property type="entry name" value="INTEGRAL MEMBRANE PROTEIN"/>
    <property type="match status" value="1"/>
</dbReference>
<sequence>MHGPTATADWISWPRVRAFGALAAAGYRRHSTYRQAAVAGATTNVVFGFIKVYVLLAVVAAGGAAVGYDRRQIVTFVWVAQGLLTVVLMWSWTELSERIRSGDVVTDLLRPLPPVVAYLAEDLGRAGQAVLTRFLPPVVVGALVFGLYVPGRWFTVPLFALSVLLATVCSFCCRYLVNATAYWLADARGPIVLWGVGSGVLAGLYFPLRFLPDPVAVALWVATPFPGLMQTPLDVLVERDGPALQCGLVALQAVWAALLLLACDRTQRRAERRLVLQGG</sequence>
<dbReference type="PANTHER" id="PTHR36832">
    <property type="entry name" value="SLR1174 PROTEIN-RELATED"/>
    <property type="match status" value="1"/>
</dbReference>
<evidence type="ECO:0000313" key="3">
    <source>
        <dbReference type="Proteomes" id="UP000652013"/>
    </source>
</evidence>
<accession>A0A8J3Y8T3</accession>
<reference evidence="2" key="1">
    <citation type="submission" date="2021-01" db="EMBL/GenBank/DDBJ databases">
        <title>Whole genome shotgun sequence of Spirilliplanes yamanashiensis NBRC 15828.</title>
        <authorList>
            <person name="Komaki H."/>
            <person name="Tamura T."/>
        </authorList>
    </citation>
    <scope>NUCLEOTIDE SEQUENCE</scope>
    <source>
        <strain evidence="2">NBRC 15828</strain>
    </source>
</reference>
<gene>
    <name evidence="2" type="ORF">Sya03_28690</name>
</gene>
<feature type="transmembrane region" description="Helical" evidence="1">
    <location>
        <begin position="36"/>
        <end position="61"/>
    </location>
</feature>
<feature type="transmembrane region" description="Helical" evidence="1">
    <location>
        <begin position="242"/>
        <end position="263"/>
    </location>
</feature>
<dbReference type="Pfam" id="PF06182">
    <property type="entry name" value="ABC2_membrane_6"/>
    <property type="match status" value="1"/>
</dbReference>
<proteinExistence type="predicted"/>
<keyword evidence="1" id="KW-0812">Transmembrane</keyword>
<organism evidence="2 3">
    <name type="scientific">Spirilliplanes yamanashiensis</name>
    <dbReference type="NCBI Taxonomy" id="42233"/>
    <lineage>
        <taxon>Bacteria</taxon>
        <taxon>Bacillati</taxon>
        <taxon>Actinomycetota</taxon>
        <taxon>Actinomycetes</taxon>
        <taxon>Micromonosporales</taxon>
        <taxon>Micromonosporaceae</taxon>
        <taxon>Spirilliplanes</taxon>
    </lineage>
</organism>
<name>A0A8J3Y8T3_9ACTN</name>
<dbReference type="RefSeq" id="WP_239107503.1">
    <property type="nucleotide sequence ID" value="NZ_BAAAGJ010000010.1"/>
</dbReference>
<evidence type="ECO:0000256" key="1">
    <source>
        <dbReference type="SAM" id="Phobius"/>
    </source>
</evidence>
<keyword evidence="3" id="KW-1185">Reference proteome</keyword>